<evidence type="ECO:0000256" key="1">
    <source>
        <dbReference type="ARBA" id="ARBA00009995"/>
    </source>
</evidence>
<evidence type="ECO:0000256" key="2">
    <source>
        <dbReference type="ARBA" id="ARBA00022676"/>
    </source>
</evidence>
<reference evidence="6" key="1">
    <citation type="submission" date="2016-08" db="EMBL/GenBank/DDBJ databases">
        <authorList>
            <person name="Seilhamer J.J."/>
        </authorList>
    </citation>
    <scope>NUCLEOTIDE SEQUENCE</scope>
</reference>
<evidence type="ECO:0000256" key="3">
    <source>
        <dbReference type="ARBA" id="ARBA00022679"/>
    </source>
</evidence>
<comment type="similarity">
    <text evidence="1 4">Belongs to the UDP-glycosyltransferase family.</text>
</comment>
<dbReference type="Gramene" id="OIT20343">
    <property type="protein sequence ID" value="OIT20343"/>
    <property type="gene ID" value="A4A49_38211"/>
</dbReference>
<sequence length="497" mass="54985">MTVSSTSQQLRVGILSSPGLGHIIPALALSNRLATHHNVSVTVFAITFGSSAAETEILTSARNSKSINIIEIPAVDISNLVDANTKMIALLCILVRETLPVVKSVISTEKHILDALIVDVFCPEALPIAKEFGLPNYLFIPTNAWFTALTIYCPVLDKEIEGEYVDQDEPLQIPGCKPIHPEDVVDPMLDRNDEQYREYLKVHGAGFGLSDGILMNTWEDAETGSLKALRENEILKALLNNSPIYPIGPLITRSQDQEIINESGGDRNFVLNWLDEQTPQSVLYISFGSGGALSLEQLTELAFGLELSEQKFVWIVRPPSEVVVDYLAVDKEHGDGTPEYLPEGFLTRTKDFGLVIQMWSDQARILSHPSVGGFLSHCGWNSCIESITNGVPIIAWPLYAEQRQNATMMTEELGVAVKPKVLPTKKVVEREEIEKLVRLVMQYEEGKDLKENVKKLKMSAAKAKSVGGSSHNSMCEVLRDIEKKIHGYKKSMSEETV</sequence>
<dbReference type="CDD" id="cd03784">
    <property type="entry name" value="GT1_Gtf-like"/>
    <property type="match status" value="1"/>
</dbReference>
<keyword evidence="2 4" id="KW-0328">Glycosyltransferase</keyword>
<dbReference type="PANTHER" id="PTHR48046">
    <property type="entry name" value="UDP-GLYCOSYLTRANSFERASE 72E1"/>
    <property type="match status" value="1"/>
</dbReference>
<organism evidence="7 8">
    <name type="scientific">Nicotiana attenuata</name>
    <name type="common">Coyote tobacco</name>
    <dbReference type="NCBI Taxonomy" id="49451"/>
    <lineage>
        <taxon>Eukaryota</taxon>
        <taxon>Viridiplantae</taxon>
        <taxon>Streptophyta</taxon>
        <taxon>Embryophyta</taxon>
        <taxon>Tracheophyta</taxon>
        <taxon>Spermatophyta</taxon>
        <taxon>Magnoliopsida</taxon>
        <taxon>eudicotyledons</taxon>
        <taxon>Gunneridae</taxon>
        <taxon>Pentapetalae</taxon>
        <taxon>asterids</taxon>
        <taxon>lamiids</taxon>
        <taxon>Solanales</taxon>
        <taxon>Solanaceae</taxon>
        <taxon>Nicotianoideae</taxon>
        <taxon>Nicotianeae</taxon>
        <taxon>Nicotiana</taxon>
    </lineage>
</organism>
<dbReference type="InterPro" id="IPR035595">
    <property type="entry name" value="UDP_glycos_trans_CS"/>
</dbReference>
<name>A0A1J6KEI1_NICAT</name>
<dbReference type="OrthoDB" id="5835829at2759"/>
<dbReference type="GeneID" id="109220308"/>
<protein>
    <recommendedName>
        <fullName evidence="5">Glycosyltransferase</fullName>
        <ecNumber evidence="5">2.4.1.-</ecNumber>
    </recommendedName>
</protein>
<dbReference type="EMBL" id="KX752195">
    <property type="protein sequence ID" value="AQQ16718.1"/>
    <property type="molecule type" value="Genomic_DNA"/>
</dbReference>
<dbReference type="STRING" id="49451.A0A1J6KEI1"/>
<dbReference type="Gene3D" id="3.40.50.2000">
    <property type="entry name" value="Glycogen Phosphorylase B"/>
    <property type="match status" value="2"/>
</dbReference>
<dbReference type="PANTHER" id="PTHR48046:SF9">
    <property type="entry name" value="GLYCOSYLTRANSFERASE"/>
    <property type="match status" value="1"/>
</dbReference>
<dbReference type="FunFam" id="3.40.50.2000:FF:000056">
    <property type="entry name" value="Glycosyltransferase"/>
    <property type="match status" value="1"/>
</dbReference>
<dbReference type="AlphaFoldDB" id="A0A1J6KEI1"/>
<dbReference type="InterPro" id="IPR002213">
    <property type="entry name" value="UDP_glucos_trans"/>
</dbReference>
<dbReference type="SMR" id="A0A1J6KEI1"/>
<dbReference type="Pfam" id="PF00201">
    <property type="entry name" value="UDPGT"/>
    <property type="match status" value="1"/>
</dbReference>
<evidence type="ECO:0000256" key="4">
    <source>
        <dbReference type="RuleBase" id="RU003718"/>
    </source>
</evidence>
<dbReference type="KEGG" id="nau:109220308"/>
<evidence type="ECO:0000313" key="6">
    <source>
        <dbReference type="EMBL" id="AQQ16718.1"/>
    </source>
</evidence>
<proteinExistence type="inferred from homology"/>
<gene>
    <name evidence="7" type="primary">GT5_6</name>
    <name evidence="7" type="ORF">A4A49_38211</name>
    <name evidence="6" type="ORF">NaUGT_g38211</name>
</gene>
<dbReference type="Proteomes" id="UP000187609">
    <property type="component" value="Unassembled WGS sequence"/>
</dbReference>
<accession>A0A1J6KEI1</accession>
<reference evidence="7 8" key="2">
    <citation type="submission" date="2016-11" db="EMBL/GenBank/DDBJ databases">
        <title>The genome of Nicotiana attenuata.</title>
        <authorList>
            <person name="Xu S."/>
            <person name="Brockmoeller T."/>
            <person name="Gaquerel E."/>
            <person name="Navarro A."/>
            <person name="Kuhl H."/>
            <person name="Gase K."/>
            <person name="Ling Z."/>
            <person name="Zhou W."/>
            <person name="Kreitzer C."/>
            <person name="Stanke M."/>
            <person name="Tang H."/>
            <person name="Lyons E."/>
            <person name="Pandey P."/>
            <person name="Pandey S.P."/>
            <person name="Timmermann B."/>
            <person name="Baldwin I.T."/>
        </authorList>
    </citation>
    <scope>NUCLEOTIDE SEQUENCE [LARGE SCALE GENOMIC DNA]</scope>
    <source>
        <strain evidence="8">cv. UT</strain>
        <strain evidence="7">UT</strain>
        <tissue evidence="7">Leaves</tissue>
    </source>
</reference>
<dbReference type="GO" id="GO:0008194">
    <property type="term" value="F:UDP-glycosyltransferase activity"/>
    <property type="evidence" value="ECO:0007669"/>
    <property type="project" value="InterPro"/>
</dbReference>
<keyword evidence="8" id="KW-1185">Reference proteome</keyword>
<evidence type="ECO:0000313" key="8">
    <source>
        <dbReference type="Proteomes" id="UP000187609"/>
    </source>
</evidence>
<keyword evidence="3 4" id="KW-0808">Transferase</keyword>
<evidence type="ECO:0000256" key="5">
    <source>
        <dbReference type="RuleBase" id="RU362057"/>
    </source>
</evidence>
<dbReference type="EC" id="2.4.1.-" evidence="5"/>
<dbReference type="OMA" id="VTILAMM"/>
<dbReference type="PROSITE" id="PS00375">
    <property type="entry name" value="UDPGT"/>
    <property type="match status" value="1"/>
</dbReference>
<dbReference type="SUPFAM" id="SSF53756">
    <property type="entry name" value="UDP-Glycosyltransferase/glycogen phosphorylase"/>
    <property type="match status" value="1"/>
</dbReference>
<evidence type="ECO:0000313" key="7">
    <source>
        <dbReference type="EMBL" id="OIT20343.1"/>
    </source>
</evidence>
<dbReference type="EMBL" id="MJEQ01005427">
    <property type="protein sequence ID" value="OIT20343.1"/>
    <property type="molecule type" value="Genomic_DNA"/>
</dbReference>